<organism evidence="1 2">
    <name type="scientific">Methyloceanibacter stevinii</name>
    <dbReference type="NCBI Taxonomy" id="1774970"/>
    <lineage>
        <taxon>Bacteria</taxon>
        <taxon>Pseudomonadati</taxon>
        <taxon>Pseudomonadota</taxon>
        <taxon>Alphaproteobacteria</taxon>
        <taxon>Hyphomicrobiales</taxon>
        <taxon>Hyphomicrobiaceae</taxon>
        <taxon>Methyloceanibacter</taxon>
    </lineage>
</organism>
<dbReference type="AlphaFoldDB" id="A0A1E3VK08"/>
<protein>
    <submittedName>
        <fullName evidence="1">Uncharacterized protein</fullName>
    </submittedName>
</protein>
<comment type="caution">
    <text evidence="1">The sequence shown here is derived from an EMBL/GenBank/DDBJ whole genome shotgun (WGS) entry which is preliminary data.</text>
</comment>
<dbReference type="Proteomes" id="UP000094172">
    <property type="component" value="Unassembled WGS sequence"/>
</dbReference>
<accession>A0A1E3VK08</accession>
<proteinExistence type="predicted"/>
<dbReference type="EMBL" id="LPWE01000013">
    <property type="protein sequence ID" value="ODR93859.1"/>
    <property type="molecule type" value="Genomic_DNA"/>
</dbReference>
<evidence type="ECO:0000313" key="2">
    <source>
        <dbReference type="Proteomes" id="UP000094172"/>
    </source>
</evidence>
<reference evidence="1 2" key="1">
    <citation type="journal article" date="2016" name="Environ. Microbiol.">
        <title>New Methyloceanibacter diversity from North Sea sediments includes methanotroph containing solely the soluble methane monooxygenase.</title>
        <authorList>
            <person name="Vekeman B."/>
            <person name="Kerckhof F.M."/>
            <person name="Cremers G."/>
            <person name="de Vos P."/>
            <person name="Vandamme P."/>
            <person name="Boon N."/>
            <person name="Op den Camp H.J."/>
            <person name="Heylen K."/>
        </authorList>
    </citation>
    <scope>NUCLEOTIDE SEQUENCE [LARGE SCALE GENOMIC DNA]</scope>
    <source>
        <strain evidence="1 2">R-67176</strain>
    </source>
</reference>
<keyword evidence="2" id="KW-1185">Reference proteome</keyword>
<sequence length="64" mass="7096">MRFLLLVIVAIAILALVQSKRHGCKFGDDDWLSCVVDNTKKEYYSALPPDTRLVQADAARASAM</sequence>
<evidence type="ECO:0000313" key="1">
    <source>
        <dbReference type="EMBL" id="ODR93859.1"/>
    </source>
</evidence>
<gene>
    <name evidence="1" type="ORF">AUC70_09540</name>
</gene>
<name>A0A1E3VK08_9HYPH</name>
<dbReference type="RefSeq" id="WP_141702119.1">
    <property type="nucleotide sequence ID" value="NZ_LPWE01000013.1"/>
</dbReference>